<dbReference type="InterPro" id="IPR036369">
    <property type="entry name" value="HIPIP_sf"/>
</dbReference>
<reference evidence="11 12" key="2">
    <citation type="journal article" date="2015" name="Stand. Genomic Sci.">
        <title>High quality draft genomic sequence of Arenimonas donghaensis DSM 18148(T).</title>
        <authorList>
            <person name="Chen F."/>
            <person name="Wang H."/>
            <person name="Cao Y."/>
            <person name="Li X."/>
            <person name="Wang G."/>
        </authorList>
    </citation>
    <scope>NUCLEOTIDE SEQUENCE [LARGE SCALE GENOMIC DNA]</scope>
    <source>
        <strain evidence="11 12">HO3-R19</strain>
    </source>
</reference>
<dbReference type="PROSITE" id="PS51373">
    <property type="entry name" value="HIPIP"/>
    <property type="match status" value="1"/>
</dbReference>
<feature type="chain" id="PRO_5001826378" description="High-potential iron-sulfur protein" evidence="9">
    <location>
        <begin position="36"/>
        <end position="106"/>
    </location>
</feature>
<comment type="subunit">
    <text evidence="8">Homodimer.</text>
</comment>
<evidence type="ECO:0000313" key="12">
    <source>
        <dbReference type="Proteomes" id="UP000029085"/>
    </source>
</evidence>
<dbReference type="PROSITE" id="PS51318">
    <property type="entry name" value="TAT"/>
    <property type="match status" value="1"/>
</dbReference>
<dbReference type="STRING" id="1121014.N788_00455"/>
<keyword evidence="4 8" id="KW-0479">Metal-binding</keyword>
<dbReference type="EMBL" id="AVCJ01000001">
    <property type="protein sequence ID" value="KFL37672.1"/>
    <property type="molecule type" value="Genomic_DNA"/>
</dbReference>
<dbReference type="Proteomes" id="UP000029085">
    <property type="component" value="Unassembled WGS sequence"/>
</dbReference>
<gene>
    <name evidence="11" type="ORF">N788_00455</name>
</gene>
<comment type="similarity">
    <text evidence="8">Belongs to the high-potential iron-sulfur protein (HiPIP) family.</text>
</comment>
<dbReference type="GO" id="GO:0009055">
    <property type="term" value="F:electron transfer activity"/>
    <property type="evidence" value="ECO:0007669"/>
    <property type="project" value="InterPro"/>
</dbReference>
<comment type="function">
    <text evidence="1 8">Specific class of high-redox-potential 4Fe-4S ferredoxins. Functions in anaerobic electron transport in most purple and in some other photosynthetic bacteria and in at least one genus (Paracoccus) of halophilic, denitrifying bacteria.</text>
</comment>
<evidence type="ECO:0000256" key="8">
    <source>
        <dbReference type="RuleBase" id="RU000620"/>
    </source>
</evidence>
<keyword evidence="5 8" id="KW-0249">Electron transport</keyword>
<comment type="caution">
    <text evidence="11">The sequence shown here is derived from an EMBL/GenBank/DDBJ whole genome shotgun (WGS) entry which is preliminary data.</text>
</comment>
<dbReference type="Gene3D" id="4.10.490.10">
    <property type="entry name" value="High potential iron-sulphur protein"/>
    <property type="match status" value="1"/>
</dbReference>
<keyword evidence="9" id="KW-0732">Signal</keyword>
<reference evidence="12" key="1">
    <citation type="submission" date="2013-08" db="EMBL/GenBank/DDBJ databases">
        <title>Genome sequencing of Arenimonas donghaensis.</title>
        <authorList>
            <person name="Chen F."/>
            <person name="Wang G."/>
        </authorList>
    </citation>
    <scope>NUCLEOTIDE SEQUENCE [LARGE SCALE GENOMIC DNA]</scope>
    <source>
        <strain evidence="12">HO3-R19</strain>
    </source>
</reference>
<evidence type="ECO:0000256" key="6">
    <source>
        <dbReference type="ARBA" id="ARBA00023004"/>
    </source>
</evidence>
<organism evidence="11 12">
    <name type="scientific">Arenimonas donghaensis DSM 18148 = HO3-R19</name>
    <dbReference type="NCBI Taxonomy" id="1121014"/>
    <lineage>
        <taxon>Bacteria</taxon>
        <taxon>Pseudomonadati</taxon>
        <taxon>Pseudomonadota</taxon>
        <taxon>Gammaproteobacteria</taxon>
        <taxon>Lysobacterales</taxon>
        <taxon>Lysobacteraceae</taxon>
        <taxon>Arenimonas</taxon>
    </lineage>
</organism>
<evidence type="ECO:0000256" key="3">
    <source>
        <dbReference type="ARBA" id="ARBA00022485"/>
    </source>
</evidence>
<dbReference type="InterPro" id="IPR000170">
    <property type="entry name" value="High_potential_FeS_prot"/>
</dbReference>
<dbReference type="GO" id="GO:0046872">
    <property type="term" value="F:metal ion binding"/>
    <property type="evidence" value="ECO:0007669"/>
    <property type="project" value="UniProtKB-KW"/>
</dbReference>
<protein>
    <recommendedName>
        <fullName evidence="8">High-potential iron-sulfur protein</fullName>
        <shortName evidence="8">HiPIP</shortName>
    </recommendedName>
</protein>
<keyword evidence="12" id="KW-1185">Reference proteome</keyword>
<evidence type="ECO:0000256" key="7">
    <source>
        <dbReference type="ARBA" id="ARBA00023014"/>
    </source>
</evidence>
<accession>A0A087MLB9</accession>
<dbReference type="RefSeq" id="WP_034219894.1">
    <property type="nucleotide sequence ID" value="NZ_AVCJ01000001.1"/>
</dbReference>
<dbReference type="OrthoDB" id="5298540at2"/>
<dbReference type="Pfam" id="PF01355">
    <property type="entry name" value="HIPIP"/>
    <property type="match status" value="1"/>
</dbReference>
<dbReference type="GO" id="GO:0051539">
    <property type="term" value="F:4 iron, 4 sulfur cluster binding"/>
    <property type="evidence" value="ECO:0007669"/>
    <property type="project" value="UniProtKB-KW"/>
</dbReference>
<keyword evidence="6 8" id="KW-0408">Iron</keyword>
<dbReference type="PATRIC" id="fig|1121014.3.peg.88"/>
<dbReference type="InterPro" id="IPR006311">
    <property type="entry name" value="TAT_signal"/>
</dbReference>
<keyword evidence="2 8" id="KW-0813">Transport</keyword>
<keyword evidence="3 8" id="KW-0004">4Fe-4S</keyword>
<evidence type="ECO:0000313" key="11">
    <source>
        <dbReference type="EMBL" id="KFL37672.1"/>
    </source>
</evidence>
<evidence type="ECO:0000256" key="5">
    <source>
        <dbReference type="ARBA" id="ARBA00022982"/>
    </source>
</evidence>
<dbReference type="SUPFAM" id="SSF57652">
    <property type="entry name" value="HIPIP (high potential iron protein)"/>
    <property type="match status" value="1"/>
</dbReference>
<dbReference type="GO" id="GO:0019646">
    <property type="term" value="P:aerobic electron transport chain"/>
    <property type="evidence" value="ECO:0007669"/>
    <property type="project" value="InterPro"/>
</dbReference>
<evidence type="ECO:0000256" key="4">
    <source>
        <dbReference type="ARBA" id="ARBA00022723"/>
    </source>
</evidence>
<name>A0A087MLB9_9GAMM</name>
<proteinExistence type="inferred from homology"/>
<evidence type="ECO:0000256" key="1">
    <source>
        <dbReference type="ARBA" id="ARBA00002137"/>
    </source>
</evidence>
<evidence type="ECO:0000256" key="2">
    <source>
        <dbReference type="ARBA" id="ARBA00022448"/>
    </source>
</evidence>
<evidence type="ECO:0000256" key="9">
    <source>
        <dbReference type="SAM" id="SignalP"/>
    </source>
</evidence>
<keyword evidence="7 8" id="KW-0411">Iron-sulfur</keyword>
<sequence>MNTPNTSRRGFLVKAALFAVAAPFVAPALVGQAYAQELKPLPLDNPQAKALAYALDASAVKHPSYKPGSNCANCQFFTAASGACTLFPGFSVPAAAWCSAWAKKAA</sequence>
<feature type="domain" description="High potential iron-sulfur proteins family profile" evidence="10">
    <location>
        <begin position="35"/>
        <end position="106"/>
    </location>
</feature>
<dbReference type="AlphaFoldDB" id="A0A087MLB9"/>
<evidence type="ECO:0000259" key="10">
    <source>
        <dbReference type="PROSITE" id="PS51373"/>
    </source>
</evidence>
<feature type="signal peptide" evidence="9">
    <location>
        <begin position="1"/>
        <end position="35"/>
    </location>
</feature>